<dbReference type="Proteomes" id="UP001249851">
    <property type="component" value="Unassembled WGS sequence"/>
</dbReference>
<dbReference type="SUPFAM" id="SSF53098">
    <property type="entry name" value="Ribonuclease H-like"/>
    <property type="match status" value="1"/>
</dbReference>
<dbReference type="GO" id="GO:0003676">
    <property type="term" value="F:nucleic acid binding"/>
    <property type="evidence" value="ECO:0007669"/>
    <property type="project" value="InterPro"/>
</dbReference>
<dbReference type="AlphaFoldDB" id="A0AAD9V3H5"/>
<reference evidence="2" key="2">
    <citation type="journal article" date="2023" name="Science">
        <title>Genomic signatures of disease resistance in endangered staghorn corals.</title>
        <authorList>
            <person name="Vollmer S.V."/>
            <person name="Selwyn J.D."/>
            <person name="Despard B.A."/>
            <person name="Roesel C.L."/>
        </authorList>
    </citation>
    <scope>NUCLEOTIDE SEQUENCE</scope>
    <source>
        <strain evidence="2">K2</strain>
    </source>
</reference>
<name>A0AAD9V3H5_ACRCE</name>
<accession>A0AAD9V3H5</accession>
<dbReference type="InterPro" id="IPR036397">
    <property type="entry name" value="RNaseH_sf"/>
</dbReference>
<reference evidence="2" key="1">
    <citation type="journal article" date="2023" name="G3 (Bethesda)">
        <title>Whole genome assembly and annotation of the endangered Caribbean coral Acropora cervicornis.</title>
        <authorList>
            <person name="Selwyn J.D."/>
            <person name="Vollmer S.V."/>
        </authorList>
    </citation>
    <scope>NUCLEOTIDE SEQUENCE</scope>
    <source>
        <strain evidence="2">K2</strain>
    </source>
</reference>
<gene>
    <name evidence="2" type="ORF">P5673_017441</name>
</gene>
<comment type="caution">
    <text evidence="2">The sequence shown here is derived from an EMBL/GenBank/DDBJ whole genome shotgun (WGS) entry which is preliminary data.</text>
</comment>
<evidence type="ECO:0000256" key="1">
    <source>
        <dbReference type="SAM" id="MobiDB-lite"/>
    </source>
</evidence>
<organism evidence="2 3">
    <name type="scientific">Acropora cervicornis</name>
    <name type="common">Staghorn coral</name>
    <dbReference type="NCBI Taxonomy" id="6130"/>
    <lineage>
        <taxon>Eukaryota</taxon>
        <taxon>Metazoa</taxon>
        <taxon>Cnidaria</taxon>
        <taxon>Anthozoa</taxon>
        <taxon>Hexacorallia</taxon>
        <taxon>Scleractinia</taxon>
        <taxon>Astrocoeniina</taxon>
        <taxon>Acroporidae</taxon>
        <taxon>Acropora</taxon>
    </lineage>
</organism>
<dbReference type="Gene3D" id="3.30.420.10">
    <property type="entry name" value="Ribonuclease H-like superfamily/Ribonuclease H"/>
    <property type="match status" value="1"/>
</dbReference>
<dbReference type="EMBL" id="JARQWQ010000038">
    <property type="protein sequence ID" value="KAK2559878.1"/>
    <property type="molecule type" value="Genomic_DNA"/>
</dbReference>
<dbReference type="PANTHER" id="PTHR47331:SF1">
    <property type="entry name" value="GAG-LIKE PROTEIN"/>
    <property type="match status" value="1"/>
</dbReference>
<evidence type="ECO:0000313" key="2">
    <source>
        <dbReference type="EMBL" id="KAK2559878.1"/>
    </source>
</evidence>
<keyword evidence="3" id="KW-1185">Reference proteome</keyword>
<dbReference type="InterPro" id="IPR012337">
    <property type="entry name" value="RNaseH-like_sf"/>
</dbReference>
<dbReference type="PANTHER" id="PTHR47331">
    <property type="entry name" value="PHD-TYPE DOMAIN-CONTAINING PROTEIN"/>
    <property type="match status" value="1"/>
</dbReference>
<sequence length="168" mass="18759">MKVDGCIFVCFNSRAIHVEDVSLLETDTFIQALLRFISVRGCPKEIWSDNGTNSAGAEKEPRLLAQNMSDERIKSELHSREVECDAPNAMELLTPNHLLLQRRKPLCTSRSVSQRGRVLALTMEARPIHRQLLLVSMGPRIRSDVSASPEMAAKEAELTGERPGSYRG</sequence>
<evidence type="ECO:0000313" key="3">
    <source>
        <dbReference type="Proteomes" id="UP001249851"/>
    </source>
</evidence>
<proteinExistence type="predicted"/>
<feature type="region of interest" description="Disordered" evidence="1">
    <location>
        <begin position="144"/>
        <end position="168"/>
    </location>
</feature>
<protein>
    <submittedName>
        <fullName evidence="2">Uncharacterized protein</fullName>
    </submittedName>
</protein>